<dbReference type="RefSeq" id="XP_060323756.1">
    <property type="nucleotide sequence ID" value="XM_060466436.1"/>
</dbReference>
<proteinExistence type="predicted"/>
<keyword evidence="4" id="KW-1185">Reference proteome</keyword>
<dbReference type="AlphaFoldDB" id="A0AA39MWR4"/>
<feature type="region of interest" description="Disordered" evidence="1">
    <location>
        <begin position="57"/>
        <end position="79"/>
    </location>
</feature>
<evidence type="ECO:0000256" key="1">
    <source>
        <dbReference type="SAM" id="MobiDB-lite"/>
    </source>
</evidence>
<dbReference type="Proteomes" id="UP001175211">
    <property type="component" value="Unassembled WGS sequence"/>
</dbReference>
<comment type="caution">
    <text evidence="3">The sequence shown here is derived from an EMBL/GenBank/DDBJ whole genome shotgun (WGS) entry which is preliminary data.</text>
</comment>
<dbReference type="GeneID" id="85349984"/>
<reference evidence="3" key="1">
    <citation type="submission" date="2023-06" db="EMBL/GenBank/DDBJ databases">
        <authorList>
            <consortium name="Lawrence Berkeley National Laboratory"/>
            <person name="Ahrendt S."/>
            <person name="Sahu N."/>
            <person name="Indic B."/>
            <person name="Wong-Bajracharya J."/>
            <person name="Merenyi Z."/>
            <person name="Ke H.-M."/>
            <person name="Monk M."/>
            <person name="Kocsube S."/>
            <person name="Drula E."/>
            <person name="Lipzen A."/>
            <person name="Balint B."/>
            <person name="Henrissat B."/>
            <person name="Andreopoulos B."/>
            <person name="Martin F.M."/>
            <person name="Harder C.B."/>
            <person name="Rigling D."/>
            <person name="Ford K.L."/>
            <person name="Foster G.D."/>
            <person name="Pangilinan J."/>
            <person name="Papanicolaou A."/>
            <person name="Barry K."/>
            <person name="LaButti K."/>
            <person name="Viragh M."/>
            <person name="Koriabine M."/>
            <person name="Yan M."/>
            <person name="Riley R."/>
            <person name="Champramary S."/>
            <person name="Plett K.L."/>
            <person name="Tsai I.J."/>
            <person name="Slot J."/>
            <person name="Sipos G."/>
            <person name="Plett J."/>
            <person name="Nagy L.G."/>
            <person name="Grigoriev I.V."/>
        </authorList>
    </citation>
    <scope>NUCLEOTIDE SEQUENCE</scope>
    <source>
        <strain evidence="3">CCBAS 213</strain>
    </source>
</reference>
<accession>A0AA39MWR4</accession>
<gene>
    <name evidence="2" type="ORF">EV420DRAFT_1219210</name>
    <name evidence="3" type="ORF">EV420DRAFT_1222791</name>
</gene>
<name>A0AA39MWR4_ARMTA</name>
<evidence type="ECO:0000313" key="4">
    <source>
        <dbReference type="Proteomes" id="UP001175211"/>
    </source>
</evidence>
<feature type="non-terminal residue" evidence="3">
    <location>
        <position position="1"/>
    </location>
</feature>
<organism evidence="3 4">
    <name type="scientific">Armillaria tabescens</name>
    <name type="common">Ringless honey mushroom</name>
    <name type="synonym">Agaricus tabescens</name>
    <dbReference type="NCBI Taxonomy" id="1929756"/>
    <lineage>
        <taxon>Eukaryota</taxon>
        <taxon>Fungi</taxon>
        <taxon>Dikarya</taxon>
        <taxon>Basidiomycota</taxon>
        <taxon>Agaricomycotina</taxon>
        <taxon>Agaricomycetes</taxon>
        <taxon>Agaricomycetidae</taxon>
        <taxon>Agaricales</taxon>
        <taxon>Marasmiineae</taxon>
        <taxon>Physalacriaceae</taxon>
        <taxon>Desarmillaria</taxon>
    </lineage>
</organism>
<evidence type="ECO:0000313" key="2">
    <source>
        <dbReference type="EMBL" id="KAK0440901.1"/>
    </source>
</evidence>
<dbReference type="EMBL" id="JAUEPS010000040">
    <property type="protein sequence ID" value="KAK0448879.1"/>
    <property type="molecule type" value="Genomic_DNA"/>
</dbReference>
<protein>
    <submittedName>
        <fullName evidence="3">Uncharacterized protein</fullName>
    </submittedName>
</protein>
<sequence>CKYCTAGQGLKMEGRDNAHIIHFTDPKKCPNAPAHVRRDARIYLSAKGGNHAITFITEDGGPSAEDTGRDDDSGSITASASGITATSNVIAVKRRKSGTLEEYGLDHGLTDTQKQRADVKLFRFFVHANIAFYAADDWYLEDFLHEIRPSYDAPSRYVL</sequence>
<dbReference type="EMBL" id="JAUEPS010000073">
    <property type="protein sequence ID" value="KAK0440901.1"/>
    <property type="molecule type" value="Genomic_DNA"/>
</dbReference>
<evidence type="ECO:0000313" key="3">
    <source>
        <dbReference type="EMBL" id="KAK0448879.1"/>
    </source>
</evidence>
<feature type="non-terminal residue" evidence="3">
    <location>
        <position position="159"/>
    </location>
</feature>